<keyword evidence="4" id="KW-1185">Reference proteome</keyword>
<dbReference type="EMBL" id="JACHGF010000003">
    <property type="protein sequence ID" value="MBB5284421.1"/>
    <property type="molecule type" value="Genomic_DNA"/>
</dbReference>
<accession>A0A840TLI0</accession>
<dbReference type="AlphaFoldDB" id="A0A840TLI0"/>
<dbReference type="Proteomes" id="UP000557307">
    <property type="component" value="Unassembled WGS sequence"/>
</dbReference>
<evidence type="ECO:0000313" key="4">
    <source>
        <dbReference type="Proteomes" id="UP000557307"/>
    </source>
</evidence>
<feature type="compositionally biased region" description="Polar residues" evidence="1">
    <location>
        <begin position="84"/>
        <end position="93"/>
    </location>
</feature>
<name>A0A840TLI0_9BACT</name>
<keyword evidence="2" id="KW-1133">Transmembrane helix</keyword>
<keyword evidence="2" id="KW-0472">Membrane</keyword>
<gene>
    <name evidence="3" type="ORF">HNQ92_002564</name>
</gene>
<evidence type="ECO:0000256" key="1">
    <source>
        <dbReference type="SAM" id="MobiDB-lite"/>
    </source>
</evidence>
<dbReference type="RefSeq" id="WP_184174360.1">
    <property type="nucleotide sequence ID" value="NZ_JACHGF010000003.1"/>
</dbReference>
<evidence type="ECO:0000256" key="2">
    <source>
        <dbReference type="SAM" id="Phobius"/>
    </source>
</evidence>
<organism evidence="3 4">
    <name type="scientific">Rhabdobacter roseus</name>
    <dbReference type="NCBI Taxonomy" id="1655419"/>
    <lineage>
        <taxon>Bacteria</taxon>
        <taxon>Pseudomonadati</taxon>
        <taxon>Bacteroidota</taxon>
        <taxon>Cytophagia</taxon>
        <taxon>Cytophagales</taxon>
        <taxon>Cytophagaceae</taxon>
        <taxon>Rhabdobacter</taxon>
    </lineage>
</organism>
<protein>
    <submittedName>
        <fullName evidence="3">Putative RNase H-like nuclease (RuvC/YqgF family)</fullName>
    </submittedName>
</protein>
<evidence type="ECO:0000313" key="3">
    <source>
        <dbReference type="EMBL" id="MBB5284421.1"/>
    </source>
</evidence>
<reference evidence="3 4" key="1">
    <citation type="submission" date="2020-08" db="EMBL/GenBank/DDBJ databases">
        <title>Genomic Encyclopedia of Type Strains, Phase IV (KMG-IV): sequencing the most valuable type-strain genomes for metagenomic binning, comparative biology and taxonomic classification.</title>
        <authorList>
            <person name="Goeker M."/>
        </authorList>
    </citation>
    <scope>NUCLEOTIDE SEQUENCE [LARGE SCALE GENOMIC DNA]</scope>
    <source>
        <strain evidence="3 4">DSM 105074</strain>
    </source>
</reference>
<keyword evidence="2" id="KW-0812">Transmembrane</keyword>
<feature type="compositionally biased region" description="Basic and acidic residues" evidence="1">
    <location>
        <begin position="94"/>
        <end position="103"/>
    </location>
</feature>
<feature type="transmembrane region" description="Helical" evidence="2">
    <location>
        <begin position="12"/>
        <end position="29"/>
    </location>
</feature>
<proteinExistence type="predicted"/>
<sequence length="113" mass="13415">MTFLDFLIDNWDRIFGLGGTITGLVGWISERGKRMRDNRNHDVAFWEKTIEAQNAHIERQNARIEALENKYERRIKELETHNQQLQEEVTELSSRLEKYESTKRKPIPQKATT</sequence>
<comment type="caution">
    <text evidence="3">The sequence shown here is derived from an EMBL/GenBank/DDBJ whole genome shotgun (WGS) entry which is preliminary data.</text>
</comment>
<feature type="region of interest" description="Disordered" evidence="1">
    <location>
        <begin position="84"/>
        <end position="113"/>
    </location>
</feature>